<dbReference type="PANTHER" id="PTHR42801">
    <property type="entry name" value="THIOREDOXIN-DEPENDENT PEROXIDE REDUCTASE"/>
    <property type="match status" value="1"/>
</dbReference>
<evidence type="ECO:0000256" key="1">
    <source>
        <dbReference type="ARBA" id="ARBA00003330"/>
    </source>
</evidence>
<evidence type="ECO:0000313" key="19">
    <source>
        <dbReference type="Proteomes" id="UP000660339"/>
    </source>
</evidence>
<evidence type="ECO:0000256" key="3">
    <source>
        <dbReference type="ARBA" id="ARBA00013017"/>
    </source>
</evidence>
<dbReference type="GO" id="GO:0034599">
    <property type="term" value="P:cellular response to oxidative stress"/>
    <property type="evidence" value="ECO:0007669"/>
    <property type="project" value="TreeGrafter"/>
</dbReference>
<dbReference type="FunFam" id="3.40.30.10:FF:000122">
    <property type="entry name" value="Peroxiredoxin Q chloroplastic"/>
    <property type="match status" value="1"/>
</dbReference>
<comment type="function">
    <text evidence="1">Thiol-specific peroxidase that catalyzes the reduction of hydrogen peroxide and organic hydroperoxides to water and alcohols, respectively. Plays a role in cell protection against oxidative stress by detoxifying peroxides and as sensor of hydrogen peroxide-mediated signaling events.</text>
</comment>
<evidence type="ECO:0000256" key="12">
    <source>
        <dbReference type="ARBA" id="ARBA00038489"/>
    </source>
</evidence>
<dbReference type="PROSITE" id="PS51352">
    <property type="entry name" value="THIOREDOXIN_2"/>
    <property type="match status" value="1"/>
</dbReference>
<dbReference type="AlphaFoldDB" id="A0A8J3L8B5"/>
<dbReference type="GO" id="GO:0008379">
    <property type="term" value="F:thioredoxin peroxidase activity"/>
    <property type="evidence" value="ECO:0007669"/>
    <property type="project" value="TreeGrafter"/>
</dbReference>
<dbReference type="Pfam" id="PF00578">
    <property type="entry name" value="AhpC-TSA"/>
    <property type="match status" value="1"/>
</dbReference>
<evidence type="ECO:0000256" key="13">
    <source>
        <dbReference type="ARBA" id="ARBA00041373"/>
    </source>
</evidence>
<dbReference type="Proteomes" id="UP000660339">
    <property type="component" value="Unassembled WGS sequence"/>
</dbReference>
<sequence>MAKARGPQVGELAPEFELPSQDGQTVRLSDFRGKQTVVLYFYPKDNTSGCTAEACSFRDSYEVFTEAGAQVIGVSSDSVESHDGFAQRYKLPFVLLADNGGEVRKAYDVPATFGILPGRVTYVIDRDGVVRHVFSSQANIGKHVTGALEVVQSLATPSS</sequence>
<name>A0A8J3L8B5_9ACTN</name>
<keyword evidence="4" id="KW-0575">Peroxidase</keyword>
<keyword evidence="5" id="KW-0049">Antioxidant</keyword>
<evidence type="ECO:0000256" key="16">
    <source>
        <dbReference type="PIRSR" id="PIRSR000239-1"/>
    </source>
</evidence>
<comment type="caution">
    <text evidence="18">The sequence shown here is derived from an EMBL/GenBank/DDBJ whole genome shotgun (WGS) entry which is preliminary data.</text>
</comment>
<keyword evidence="8" id="KW-0793">Thylakoid</keyword>
<dbReference type="InterPro" id="IPR000866">
    <property type="entry name" value="AhpC/TSA"/>
</dbReference>
<evidence type="ECO:0000256" key="4">
    <source>
        <dbReference type="ARBA" id="ARBA00022559"/>
    </source>
</evidence>
<comment type="similarity">
    <text evidence="12">Belongs to the peroxiredoxin family. BCP/PrxQ subfamily.</text>
</comment>
<dbReference type="InterPro" id="IPR024706">
    <property type="entry name" value="Peroxiredoxin_AhpC-typ"/>
</dbReference>
<keyword evidence="6" id="KW-0809">Transit peptide</keyword>
<keyword evidence="9" id="KW-1015">Disulfide bond</keyword>
<protein>
    <recommendedName>
        <fullName evidence="3">thioredoxin-dependent peroxiredoxin</fullName>
        <ecNumber evidence="3">1.11.1.24</ecNumber>
    </recommendedName>
    <alternativeName>
        <fullName evidence="13">Bacterioferritin comigratory protein</fullName>
    </alternativeName>
    <alternativeName>
        <fullName evidence="11">Thioredoxin peroxidase</fullName>
    </alternativeName>
</protein>
<dbReference type="InterPro" id="IPR036249">
    <property type="entry name" value="Thioredoxin-like_sf"/>
</dbReference>
<evidence type="ECO:0000313" key="18">
    <source>
        <dbReference type="EMBL" id="GIG16253.1"/>
    </source>
</evidence>
<evidence type="ECO:0000256" key="10">
    <source>
        <dbReference type="ARBA" id="ARBA00023284"/>
    </source>
</evidence>
<keyword evidence="10" id="KW-0676">Redox-active center</keyword>
<dbReference type="CDD" id="cd03017">
    <property type="entry name" value="PRX_BCP"/>
    <property type="match status" value="1"/>
</dbReference>
<accession>A0A8J3L8B5</accession>
<dbReference type="EC" id="1.11.1.24" evidence="3"/>
<comment type="catalytic activity">
    <reaction evidence="14">
        <text>a hydroperoxide + [thioredoxin]-dithiol = an alcohol + [thioredoxin]-disulfide + H2O</text>
        <dbReference type="Rhea" id="RHEA:62620"/>
        <dbReference type="Rhea" id="RHEA-COMP:10698"/>
        <dbReference type="Rhea" id="RHEA-COMP:10700"/>
        <dbReference type="ChEBI" id="CHEBI:15377"/>
        <dbReference type="ChEBI" id="CHEBI:29950"/>
        <dbReference type="ChEBI" id="CHEBI:30879"/>
        <dbReference type="ChEBI" id="CHEBI:35924"/>
        <dbReference type="ChEBI" id="CHEBI:50058"/>
        <dbReference type="EC" id="1.11.1.24"/>
    </reaction>
</comment>
<organism evidence="18 19">
    <name type="scientific">Catellatospora methionotrophica</name>
    <dbReference type="NCBI Taxonomy" id="121620"/>
    <lineage>
        <taxon>Bacteria</taxon>
        <taxon>Bacillati</taxon>
        <taxon>Actinomycetota</taxon>
        <taxon>Actinomycetes</taxon>
        <taxon>Micromonosporales</taxon>
        <taxon>Micromonosporaceae</taxon>
        <taxon>Catellatospora</taxon>
    </lineage>
</organism>
<evidence type="ECO:0000256" key="14">
    <source>
        <dbReference type="ARBA" id="ARBA00049091"/>
    </source>
</evidence>
<evidence type="ECO:0000256" key="9">
    <source>
        <dbReference type="ARBA" id="ARBA00023157"/>
    </source>
</evidence>
<dbReference type="EMBL" id="BONJ01000026">
    <property type="protein sequence ID" value="GIG16253.1"/>
    <property type="molecule type" value="Genomic_DNA"/>
</dbReference>
<keyword evidence="7" id="KW-0560">Oxidoreductase</keyword>
<dbReference type="Gene3D" id="3.40.30.10">
    <property type="entry name" value="Glutaredoxin"/>
    <property type="match status" value="1"/>
</dbReference>
<evidence type="ECO:0000256" key="15">
    <source>
        <dbReference type="ARBA" id="ARBA00060385"/>
    </source>
</evidence>
<gene>
    <name evidence="18" type="ORF">Cme02nite_45850</name>
</gene>
<dbReference type="InterPro" id="IPR013766">
    <property type="entry name" value="Thioredoxin_domain"/>
</dbReference>
<feature type="domain" description="Thioredoxin" evidence="17">
    <location>
        <begin position="7"/>
        <end position="156"/>
    </location>
</feature>
<comment type="subcellular location">
    <subcellularLocation>
        <location evidence="15">Thylakoid</location>
    </subcellularLocation>
</comment>
<reference evidence="18" key="1">
    <citation type="submission" date="2021-01" db="EMBL/GenBank/DDBJ databases">
        <title>Whole genome shotgun sequence of Catellatospora methionotrophica NBRC 14553.</title>
        <authorList>
            <person name="Komaki H."/>
            <person name="Tamura T."/>
        </authorList>
    </citation>
    <scope>NUCLEOTIDE SEQUENCE</scope>
    <source>
        <strain evidence="18">NBRC 14553</strain>
    </source>
</reference>
<evidence type="ECO:0000256" key="8">
    <source>
        <dbReference type="ARBA" id="ARBA00023078"/>
    </source>
</evidence>
<evidence type="ECO:0000256" key="7">
    <source>
        <dbReference type="ARBA" id="ARBA00023002"/>
    </source>
</evidence>
<feature type="active site" description="Cysteine sulfenic acid (-SOH) intermediate; for peroxidase activity" evidence="16">
    <location>
        <position position="50"/>
    </location>
</feature>
<comment type="subunit">
    <text evidence="2">Monomer.</text>
</comment>
<dbReference type="RefSeq" id="WP_166388756.1">
    <property type="nucleotide sequence ID" value="NZ_BAAATT010000003.1"/>
</dbReference>
<dbReference type="InterPro" id="IPR050924">
    <property type="entry name" value="Peroxiredoxin_BCP/PrxQ"/>
</dbReference>
<dbReference type="SUPFAM" id="SSF52833">
    <property type="entry name" value="Thioredoxin-like"/>
    <property type="match status" value="1"/>
</dbReference>
<dbReference type="GO" id="GO:0009579">
    <property type="term" value="C:thylakoid"/>
    <property type="evidence" value="ECO:0007669"/>
    <property type="project" value="UniProtKB-SubCell"/>
</dbReference>
<evidence type="ECO:0000256" key="2">
    <source>
        <dbReference type="ARBA" id="ARBA00011245"/>
    </source>
</evidence>
<evidence type="ECO:0000259" key="17">
    <source>
        <dbReference type="PROSITE" id="PS51352"/>
    </source>
</evidence>
<dbReference type="GO" id="GO:0045454">
    <property type="term" value="P:cell redox homeostasis"/>
    <property type="evidence" value="ECO:0007669"/>
    <property type="project" value="TreeGrafter"/>
</dbReference>
<evidence type="ECO:0000256" key="5">
    <source>
        <dbReference type="ARBA" id="ARBA00022862"/>
    </source>
</evidence>
<evidence type="ECO:0000256" key="11">
    <source>
        <dbReference type="ARBA" id="ARBA00032824"/>
    </source>
</evidence>
<dbReference type="PIRSF" id="PIRSF000239">
    <property type="entry name" value="AHPC"/>
    <property type="match status" value="1"/>
</dbReference>
<keyword evidence="19" id="KW-1185">Reference proteome</keyword>
<evidence type="ECO:0000256" key="6">
    <source>
        <dbReference type="ARBA" id="ARBA00022946"/>
    </source>
</evidence>
<dbReference type="GO" id="GO:0005737">
    <property type="term" value="C:cytoplasm"/>
    <property type="evidence" value="ECO:0007669"/>
    <property type="project" value="TreeGrafter"/>
</dbReference>
<dbReference type="PANTHER" id="PTHR42801:SF4">
    <property type="entry name" value="AHPC_TSA FAMILY PROTEIN"/>
    <property type="match status" value="1"/>
</dbReference>
<proteinExistence type="inferred from homology"/>